<evidence type="ECO:0000256" key="1">
    <source>
        <dbReference type="SAM" id="MobiDB-lite"/>
    </source>
</evidence>
<name>A0A5B7FN57_PORTR</name>
<dbReference type="Proteomes" id="UP000324222">
    <property type="component" value="Unassembled WGS sequence"/>
</dbReference>
<comment type="caution">
    <text evidence="2">The sequence shown here is derived from an EMBL/GenBank/DDBJ whole genome shotgun (WGS) entry which is preliminary data.</text>
</comment>
<protein>
    <submittedName>
        <fullName evidence="2">Uncharacterized protein</fullName>
    </submittedName>
</protein>
<reference evidence="2 3" key="1">
    <citation type="submission" date="2019-05" db="EMBL/GenBank/DDBJ databases">
        <title>Another draft genome of Portunus trituberculatus and its Hox gene families provides insights of decapod evolution.</title>
        <authorList>
            <person name="Jeong J.-H."/>
            <person name="Song I."/>
            <person name="Kim S."/>
            <person name="Choi T."/>
            <person name="Kim D."/>
            <person name="Ryu S."/>
            <person name="Kim W."/>
        </authorList>
    </citation>
    <scope>NUCLEOTIDE SEQUENCE [LARGE SCALE GENOMIC DNA]</scope>
    <source>
        <tissue evidence="2">Muscle</tissue>
    </source>
</reference>
<feature type="compositionally biased region" description="Polar residues" evidence="1">
    <location>
        <begin position="59"/>
        <end position="70"/>
    </location>
</feature>
<sequence length="70" mass="7898">MAPSSEMPPPCSSVWHFTLYTWNLLPTARHTVGDIRQRGKFKEQYSGCVTPPPPPVTPHTRQPSTPHKEC</sequence>
<dbReference type="EMBL" id="VSRR010006889">
    <property type="protein sequence ID" value="MPC45774.1"/>
    <property type="molecule type" value="Genomic_DNA"/>
</dbReference>
<evidence type="ECO:0000313" key="2">
    <source>
        <dbReference type="EMBL" id="MPC45774.1"/>
    </source>
</evidence>
<proteinExistence type="predicted"/>
<keyword evidence="3" id="KW-1185">Reference proteome</keyword>
<dbReference type="AlphaFoldDB" id="A0A5B7FN57"/>
<evidence type="ECO:0000313" key="3">
    <source>
        <dbReference type="Proteomes" id="UP000324222"/>
    </source>
</evidence>
<accession>A0A5B7FN57</accession>
<feature type="region of interest" description="Disordered" evidence="1">
    <location>
        <begin position="44"/>
        <end position="70"/>
    </location>
</feature>
<organism evidence="2 3">
    <name type="scientific">Portunus trituberculatus</name>
    <name type="common">Swimming crab</name>
    <name type="synonym">Neptunus trituberculatus</name>
    <dbReference type="NCBI Taxonomy" id="210409"/>
    <lineage>
        <taxon>Eukaryota</taxon>
        <taxon>Metazoa</taxon>
        <taxon>Ecdysozoa</taxon>
        <taxon>Arthropoda</taxon>
        <taxon>Crustacea</taxon>
        <taxon>Multicrustacea</taxon>
        <taxon>Malacostraca</taxon>
        <taxon>Eumalacostraca</taxon>
        <taxon>Eucarida</taxon>
        <taxon>Decapoda</taxon>
        <taxon>Pleocyemata</taxon>
        <taxon>Brachyura</taxon>
        <taxon>Eubrachyura</taxon>
        <taxon>Portunoidea</taxon>
        <taxon>Portunidae</taxon>
        <taxon>Portuninae</taxon>
        <taxon>Portunus</taxon>
    </lineage>
</organism>
<gene>
    <name evidence="2" type="ORF">E2C01_039480</name>
</gene>